<evidence type="ECO:0000256" key="2">
    <source>
        <dbReference type="ARBA" id="ARBA00022801"/>
    </source>
</evidence>
<dbReference type="GO" id="GO:0046872">
    <property type="term" value="F:metal ion binding"/>
    <property type="evidence" value="ECO:0007669"/>
    <property type="project" value="UniProtKB-KW"/>
</dbReference>
<dbReference type="SUPFAM" id="SSF88713">
    <property type="entry name" value="Glycoside hydrolase/deacetylase"/>
    <property type="match status" value="1"/>
</dbReference>
<keyword evidence="5" id="KW-1185">Reference proteome</keyword>
<dbReference type="InterPro" id="IPR011330">
    <property type="entry name" value="Glyco_hydro/deAcase_b/a-brl"/>
</dbReference>
<evidence type="ECO:0000259" key="3">
    <source>
        <dbReference type="PROSITE" id="PS51677"/>
    </source>
</evidence>
<dbReference type="GO" id="GO:0016020">
    <property type="term" value="C:membrane"/>
    <property type="evidence" value="ECO:0007669"/>
    <property type="project" value="TreeGrafter"/>
</dbReference>
<dbReference type="PANTHER" id="PTHR10587:SF133">
    <property type="entry name" value="CHITIN DEACETYLASE 1-RELATED"/>
    <property type="match status" value="1"/>
</dbReference>
<dbReference type="PANTHER" id="PTHR10587">
    <property type="entry name" value="GLYCOSYL TRANSFERASE-RELATED"/>
    <property type="match status" value="1"/>
</dbReference>
<sequence>MLFYKVPGIIQNLFGSYTWHKDRKQKTVYLTFDDGPVPSVSDYVLRLLEDYNMKATFFMVGDNVSKNPDLANEIAQKGHGIGNHTYHHLKAGKTPLSLYLEDVEQCRKTILEKTGIETKTFRPPYGSINKRYARHLLQEYEIVLWDVISWDFKKGLNSGVALEKVKKYTKNGSIVLFHDQQKSKKNLQEILPKYLDYLSSQGFQTALL</sequence>
<dbReference type="RefSeq" id="WP_020892470.1">
    <property type="nucleotide sequence ID" value="NZ_BJYV01000004.1"/>
</dbReference>
<dbReference type="Pfam" id="PF01522">
    <property type="entry name" value="Polysacc_deac_1"/>
    <property type="match status" value="1"/>
</dbReference>
<evidence type="ECO:0000313" key="5">
    <source>
        <dbReference type="Proteomes" id="UP000321301"/>
    </source>
</evidence>
<dbReference type="GO" id="GO:0005975">
    <property type="term" value="P:carbohydrate metabolic process"/>
    <property type="evidence" value="ECO:0007669"/>
    <property type="project" value="InterPro"/>
</dbReference>
<keyword evidence="2" id="KW-0378">Hydrolase</keyword>
<dbReference type="Proteomes" id="UP000321301">
    <property type="component" value="Unassembled WGS sequence"/>
</dbReference>
<protein>
    <submittedName>
        <fullName evidence="4">Polysaccharide deacetylase</fullName>
    </submittedName>
</protein>
<gene>
    <name evidence="4" type="ORF">CQA01_14120</name>
</gene>
<name>A0A512C9J3_9BACT</name>
<dbReference type="AlphaFoldDB" id="A0A512C9J3"/>
<accession>A0A512C9J3</accession>
<dbReference type="EMBL" id="BJYV01000004">
    <property type="protein sequence ID" value="GEO20878.1"/>
    <property type="molecule type" value="Genomic_DNA"/>
</dbReference>
<dbReference type="Gene3D" id="3.20.20.370">
    <property type="entry name" value="Glycoside hydrolase/deacetylase"/>
    <property type="match status" value="1"/>
</dbReference>
<feature type="domain" description="NodB homology" evidence="3">
    <location>
        <begin position="26"/>
        <end position="206"/>
    </location>
</feature>
<reference evidence="4 5" key="1">
    <citation type="submission" date="2019-07" db="EMBL/GenBank/DDBJ databases">
        <title>Whole genome shotgun sequence of Cyclobacterium qasimii NBRC 106168.</title>
        <authorList>
            <person name="Hosoyama A."/>
            <person name="Uohara A."/>
            <person name="Ohji S."/>
            <person name="Ichikawa N."/>
        </authorList>
    </citation>
    <scope>NUCLEOTIDE SEQUENCE [LARGE SCALE GENOMIC DNA]</scope>
    <source>
        <strain evidence="4 5">NBRC 106168</strain>
    </source>
</reference>
<dbReference type="PROSITE" id="PS51677">
    <property type="entry name" value="NODB"/>
    <property type="match status" value="1"/>
</dbReference>
<proteinExistence type="predicted"/>
<organism evidence="4 5">
    <name type="scientific">Cyclobacterium qasimii</name>
    <dbReference type="NCBI Taxonomy" id="1350429"/>
    <lineage>
        <taxon>Bacteria</taxon>
        <taxon>Pseudomonadati</taxon>
        <taxon>Bacteroidota</taxon>
        <taxon>Cytophagia</taxon>
        <taxon>Cytophagales</taxon>
        <taxon>Cyclobacteriaceae</taxon>
        <taxon>Cyclobacterium</taxon>
    </lineage>
</organism>
<dbReference type="GO" id="GO:0016810">
    <property type="term" value="F:hydrolase activity, acting on carbon-nitrogen (but not peptide) bonds"/>
    <property type="evidence" value="ECO:0007669"/>
    <property type="project" value="InterPro"/>
</dbReference>
<dbReference type="CDD" id="cd10917">
    <property type="entry name" value="CE4_NodB_like_6s_7s"/>
    <property type="match status" value="1"/>
</dbReference>
<evidence type="ECO:0000313" key="4">
    <source>
        <dbReference type="EMBL" id="GEO20878.1"/>
    </source>
</evidence>
<dbReference type="InterPro" id="IPR002509">
    <property type="entry name" value="NODB_dom"/>
</dbReference>
<keyword evidence="1" id="KW-0479">Metal-binding</keyword>
<comment type="caution">
    <text evidence="4">The sequence shown here is derived from an EMBL/GenBank/DDBJ whole genome shotgun (WGS) entry which is preliminary data.</text>
</comment>
<evidence type="ECO:0000256" key="1">
    <source>
        <dbReference type="ARBA" id="ARBA00022723"/>
    </source>
</evidence>
<dbReference type="InterPro" id="IPR050248">
    <property type="entry name" value="Polysacc_deacetylase_ArnD"/>
</dbReference>